<name>A0A2P6MJN4_ALKUR</name>
<accession>A0A2P6MJN4</accession>
<dbReference type="CDD" id="cd00452">
    <property type="entry name" value="KDPG_aldolase"/>
    <property type="match status" value="1"/>
</dbReference>
<dbReference type="GO" id="GO:0016829">
    <property type="term" value="F:lyase activity"/>
    <property type="evidence" value="ECO:0007669"/>
    <property type="project" value="UniProtKB-KW"/>
</dbReference>
<dbReference type="AlphaFoldDB" id="A0A2P6MJN4"/>
<dbReference type="NCBIfam" id="NF005119">
    <property type="entry name" value="PRK06552.1"/>
    <property type="match status" value="1"/>
</dbReference>
<dbReference type="RefSeq" id="WP_105958136.1">
    <property type="nucleotide sequence ID" value="NZ_PVNS01000003.1"/>
</dbReference>
<proteinExistence type="inferred from homology"/>
<dbReference type="InterPro" id="IPR000887">
    <property type="entry name" value="Aldlse_KDPG_KHG"/>
</dbReference>
<comment type="subunit">
    <text evidence="3">Homotrimer.</text>
</comment>
<evidence type="ECO:0000313" key="6">
    <source>
        <dbReference type="EMBL" id="PRO66498.1"/>
    </source>
</evidence>
<keyword evidence="7" id="KW-1185">Reference proteome</keyword>
<evidence type="ECO:0000256" key="4">
    <source>
        <dbReference type="ARBA" id="ARBA00023239"/>
    </source>
</evidence>
<evidence type="ECO:0000256" key="3">
    <source>
        <dbReference type="ARBA" id="ARBA00011233"/>
    </source>
</evidence>
<evidence type="ECO:0000256" key="1">
    <source>
        <dbReference type="ARBA" id="ARBA00004761"/>
    </source>
</evidence>
<dbReference type="NCBIfam" id="TIGR01182">
    <property type="entry name" value="eda"/>
    <property type="match status" value="1"/>
</dbReference>
<gene>
    <name evidence="6" type="ORF">C6I21_03920</name>
</gene>
<organism evidence="6 7">
    <name type="scientific">Alkalicoccus urumqiensis</name>
    <name type="common">Bacillus urumqiensis</name>
    <dbReference type="NCBI Taxonomy" id="1548213"/>
    <lineage>
        <taxon>Bacteria</taxon>
        <taxon>Bacillati</taxon>
        <taxon>Bacillota</taxon>
        <taxon>Bacilli</taxon>
        <taxon>Bacillales</taxon>
        <taxon>Bacillaceae</taxon>
        <taxon>Alkalicoccus</taxon>
    </lineage>
</organism>
<dbReference type="OrthoDB" id="9802667at2"/>
<dbReference type="Gene3D" id="3.20.20.70">
    <property type="entry name" value="Aldolase class I"/>
    <property type="match status" value="1"/>
</dbReference>
<comment type="similarity">
    <text evidence="2">Belongs to the KHG/KDPG aldolase family.</text>
</comment>
<dbReference type="SUPFAM" id="SSF51569">
    <property type="entry name" value="Aldolase"/>
    <property type="match status" value="1"/>
</dbReference>
<dbReference type="InterPro" id="IPR013785">
    <property type="entry name" value="Aldolase_TIM"/>
</dbReference>
<keyword evidence="5" id="KW-0119">Carbohydrate metabolism</keyword>
<dbReference type="PANTHER" id="PTHR30246:SF1">
    <property type="entry name" value="2-DEHYDRO-3-DEOXY-6-PHOSPHOGALACTONATE ALDOLASE-RELATED"/>
    <property type="match status" value="1"/>
</dbReference>
<dbReference type="Pfam" id="PF01081">
    <property type="entry name" value="Aldolase"/>
    <property type="match status" value="1"/>
</dbReference>
<reference evidence="6 7" key="1">
    <citation type="submission" date="2018-03" db="EMBL/GenBank/DDBJ databases">
        <title>Bacillus urumqiensis sp. nov., a moderately haloalkaliphilic bacterium isolated from a salt lake.</title>
        <authorList>
            <person name="Zhao B."/>
            <person name="Liao Z."/>
        </authorList>
    </citation>
    <scope>NUCLEOTIDE SEQUENCE [LARGE SCALE GENOMIC DNA]</scope>
    <source>
        <strain evidence="6 7">BZ-SZ-XJ18</strain>
    </source>
</reference>
<evidence type="ECO:0000313" key="7">
    <source>
        <dbReference type="Proteomes" id="UP000243650"/>
    </source>
</evidence>
<evidence type="ECO:0000256" key="5">
    <source>
        <dbReference type="ARBA" id="ARBA00023277"/>
    </source>
</evidence>
<protein>
    <submittedName>
        <fullName evidence="6">Bifunctional 2-keto-4-hydroxyglutarate aldolase/2-keto-3-deoxy-6-phosphogluconate aldolase</fullName>
    </submittedName>
</protein>
<dbReference type="EMBL" id="PVNS01000003">
    <property type="protein sequence ID" value="PRO66498.1"/>
    <property type="molecule type" value="Genomic_DNA"/>
</dbReference>
<dbReference type="Proteomes" id="UP000243650">
    <property type="component" value="Unassembled WGS sequence"/>
</dbReference>
<evidence type="ECO:0000256" key="2">
    <source>
        <dbReference type="ARBA" id="ARBA00006906"/>
    </source>
</evidence>
<sequence>MFSHRIYTDMLRGKLAVVIRGADKEEAVRTAEACYAGGIRLLEMAFTNPDAPDIIREVKRRFPKAVVGAGTVLDSETAAQAVAAGAQFIVSPSFQEASARFCHRYDIPYLPGCMTIQEMVTAMEHGVKVVKLFPGSAFTPDFIKNVKQPLPQVSIMPTGGITLENVNDWFAAGAVLAGVGGDITRGAGDGDFAAVRTKAEAFVKQVHG</sequence>
<keyword evidence="4" id="KW-0456">Lyase</keyword>
<comment type="pathway">
    <text evidence="1">Carbohydrate acid metabolism.</text>
</comment>
<dbReference type="PANTHER" id="PTHR30246">
    <property type="entry name" value="2-KETO-3-DEOXY-6-PHOSPHOGLUCONATE ALDOLASE"/>
    <property type="match status" value="1"/>
</dbReference>
<comment type="caution">
    <text evidence="6">The sequence shown here is derived from an EMBL/GenBank/DDBJ whole genome shotgun (WGS) entry which is preliminary data.</text>
</comment>